<evidence type="ECO:0000256" key="2">
    <source>
        <dbReference type="SAM" id="SignalP"/>
    </source>
</evidence>
<organism evidence="3 4">
    <name type="scientific">Microlunatus aurantiacus</name>
    <dbReference type="NCBI Taxonomy" id="446786"/>
    <lineage>
        <taxon>Bacteria</taxon>
        <taxon>Bacillati</taxon>
        <taxon>Actinomycetota</taxon>
        <taxon>Actinomycetes</taxon>
        <taxon>Propionibacteriales</taxon>
        <taxon>Propionibacteriaceae</taxon>
        <taxon>Microlunatus</taxon>
    </lineage>
</organism>
<proteinExistence type="predicted"/>
<sequence>MKQLVLASTFFQCLSLVAAVDAGALPDAAERILVLADGSQAPELTVPLAEQDGFDVVRSRFDRVVDLSELLYPRRPVQFAPRREEHLVWERLLRSHWRLGRGPLQLVLDFVQVNPGLSLAGVFADAELWTHSDGLMTYSPTRRTLPLSISQRLTGLVHLDLVPGLTPQMLAEHGVVHRTVGLPALGAVLDEVRRDAPSGAASDRATDVAEGRPTALVLGQYLSSLGLVTGAEETELSRSLVREAANRGAEVCVFKPHPAAPPAQAHALADAARQEGVELVIDPRPEAAELTMHRRRPTWVISCFSTGLSTAAYLLGLEAVAVGTSRLLSRLAPYENSNRVPLVLAEALFHRDDFRPPALAGPDPGSRDLQRLVEAVAYCMQPDLHPGSAARTAAYLGELESEPDLLALFFKRRRLTRLGLPGALPARGWSSRTRHRLARVRSQVSLGQPVSGRPSRRTSSSPAPSR</sequence>
<feature type="chain" id="PRO_5047481224" evidence="2">
    <location>
        <begin position="19"/>
        <end position="466"/>
    </location>
</feature>
<dbReference type="Proteomes" id="UP001500051">
    <property type="component" value="Unassembled WGS sequence"/>
</dbReference>
<evidence type="ECO:0000313" key="4">
    <source>
        <dbReference type="Proteomes" id="UP001500051"/>
    </source>
</evidence>
<evidence type="ECO:0000256" key="1">
    <source>
        <dbReference type="SAM" id="MobiDB-lite"/>
    </source>
</evidence>
<gene>
    <name evidence="3" type="ORF">GCM10022204_39240</name>
</gene>
<dbReference type="Pfam" id="PF07388">
    <property type="entry name" value="A-2_8-polyST"/>
    <property type="match status" value="1"/>
</dbReference>
<protein>
    <submittedName>
        <fullName evidence="3">Alpha-2,8-polysialyltransferase family protein</fullName>
    </submittedName>
</protein>
<comment type="caution">
    <text evidence="3">The sequence shown here is derived from an EMBL/GenBank/DDBJ whole genome shotgun (WGS) entry which is preliminary data.</text>
</comment>
<accession>A0ABP7EAS2</accession>
<feature type="region of interest" description="Disordered" evidence="1">
    <location>
        <begin position="443"/>
        <end position="466"/>
    </location>
</feature>
<evidence type="ECO:0000313" key="3">
    <source>
        <dbReference type="EMBL" id="GAA3715776.1"/>
    </source>
</evidence>
<reference evidence="4" key="1">
    <citation type="journal article" date="2019" name="Int. J. Syst. Evol. Microbiol.">
        <title>The Global Catalogue of Microorganisms (GCM) 10K type strain sequencing project: providing services to taxonomists for standard genome sequencing and annotation.</title>
        <authorList>
            <consortium name="The Broad Institute Genomics Platform"/>
            <consortium name="The Broad Institute Genome Sequencing Center for Infectious Disease"/>
            <person name="Wu L."/>
            <person name="Ma J."/>
        </authorList>
    </citation>
    <scope>NUCLEOTIDE SEQUENCE [LARGE SCALE GENOMIC DNA]</scope>
    <source>
        <strain evidence="4">JCM 16548</strain>
    </source>
</reference>
<keyword evidence="4" id="KW-1185">Reference proteome</keyword>
<dbReference type="InterPro" id="IPR010866">
    <property type="entry name" value="A-2_8-polyST"/>
</dbReference>
<dbReference type="EMBL" id="BAAAYX010000020">
    <property type="protein sequence ID" value="GAA3715776.1"/>
    <property type="molecule type" value="Genomic_DNA"/>
</dbReference>
<feature type="compositionally biased region" description="Low complexity" evidence="1">
    <location>
        <begin position="449"/>
        <end position="466"/>
    </location>
</feature>
<dbReference type="RefSeq" id="WP_344814152.1">
    <property type="nucleotide sequence ID" value="NZ_BAAAYX010000020.1"/>
</dbReference>
<feature type="signal peptide" evidence="2">
    <location>
        <begin position="1"/>
        <end position="18"/>
    </location>
</feature>
<keyword evidence="2" id="KW-0732">Signal</keyword>
<name>A0ABP7EAS2_9ACTN</name>